<name>A0ABD2QD66_9PLAT</name>
<evidence type="ECO:0000256" key="3">
    <source>
        <dbReference type="ARBA" id="ARBA00022857"/>
    </source>
</evidence>
<evidence type="ECO:0000256" key="4">
    <source>
        <dbReference type="ARBA" id="ARBA00023002"/>
    </source>
</evidence>
<comment type="subcellular location">
    <subcellularLocation>
        <location evidence="1">Cytoplasm</location>
    </subcellularLocation>
</comment>
<dbReference type="PRINTS" id="PR00081">
    <property type="entry name" value="GDHRDH"/>
</dbReference>
<evidence type="ECO:0000256" key="1">
    <source>
        <dbReference type="ARBA" id="ARBA00004496"/>
    </source>
</evidence>
<dbReference type="Proteomes" id="UP001626550">
    <property type="component" value="Unassembled WGS sequence"/>
</dbReference>
<keyword evidence="2" id="KW-0963">Cytoplasm</keyword>
<proteinExistence type="predicted"/>
<protein>
    <recommendedName>
        <fullName evidence="7">Sepiapterin reductase</fullName>
    </recommendedName>
</protein>
<dbReference type="AlphaFoldDB" id="A0ABD2QD66"/>
<accession>A0ABD2QD66</accession>
<gene>
    <name evidence="5" type="ORF">Ciccas_003857</name>
</gene>
<dbReference type="Pfam" id="PF00106">
    <property type="entry name" value="adh_short"/>
    <property type="match status" value="1"/>
</dbReference>
<dbReference type="EMBL" id="JBJKFK010000376">
    <property type="protein sequence ID" value="KAL3317492.1"/>
    <property type="molecule type" value="Genomic_DNA"/>
</dbReference>
<dbReference type="SUPFAM" id="SSF51735">
    <property type="entry name" value="NAD(P)-binding Rossmann-fold domains"/>
    <property type="match status" value="1"/>
</dbReference>
<dbReference type="InterPro" id="IPR002347">
    <property type="entry name" value="SDR_fam"/>
</dbReference>
<dbReference type="PANTHER" id="PTHR44085">
    <property type="entry name" value="SEPIAPTERIN REDUCTASE"/>
    <property type="match status" value="1"/>
</dbReference>
<evidence type="ECO:0000313" key="5">
    <source>
        <dbReference type="EMBL" id="KAL3317492.1"/>
    </source>
</evidence>
<dbReference type="GO" id="GO:0005737">
    <property type="term" value="C:cytoplasm"/>
    <property type="evidence" value="ECO:0007669"/>
    <property type="project" value="UniProtKB-SubCell"/>
</dbReference>
<reference evidence="5 6" key="1">
    <citation type="submission" date="2024-11" db="EMBL/GenBank/DDBJ databases">
        <title>Adaptive evolution of stress response genes in parasites aligns with host niche diversity.</title>
        <authorList>
            <person name="Hahn C."/>
            <person name="Resl P."/>
        </authorList>
    </citation>
    <scope>NUCLEOTIDE SEQUENCE [LARGE SCALE GENOMIC DNA]</scope>
    <source>
        <strain evidence="5">EGGRZ-B1_66</strain>
        <tissue evidence="5">Body</tissue>
    </source>
</reference>
<comment type="caution">
    <text evidence="5">The sequence shown here is derived from an EMBL/GenBank/DDBJ whole genome shotgun (WGS) entry which is preliminary data.</text>
</comment>
<dbReference type="PANTHER" id="PTHR44085:SF2">
    <property type="entry name" value="SEPIAPTERIN REDUCTASE"/>
    <property type="match status" value="1"/>
</dbReference>
<keyword evidence="4" id="KW-0560">Oxidoreductase</keyword>
<keyword evidence="6" id="KW-1185">Reference proteome</keyword>
<dbReference type="GO" id="GO:0016491">
    <property type="term" value="F:oxidoreductase activity"/>
    <property type="evidence" value="ECO:0007669"/>
    <property type="project" value="UniProtKB-KW"/>
</dbReference>
<sequence>MLLSKFVESVMKTCTCTGFAPSWAGRDVIAVVTGATRGFGACLSQEIVRLLCAKEETAPKSISLFLVGRNEEKLLSNKQVIEGSKPNAKTSINVFVDPTMLIDFGNASEQEMEKCIDTVAKFAKNYESNNELHLLFNNVGTVGDLDKKAHEMKNISYLDQYTRVNFTSMVIFTSMYLEKIKPVTDDKLKERLLCVVNISSLCALVPFVNMAEYCSIKAARTMFMRCLATDRDDIFCLNYGPGPLKTDMFQELLNIKDAHASKQFKQMVLDDRVINPSESARECISWLGYLDNSTPSKHGILCEEHHAGVIGMFTGSQLDYFDGKELPNPFRS</sequence>
<evidence type="ECO:0000256" key="2">
    <source>
        <dbReference type="ARBA" id="ARBA00022490"/>
    </source>
</evidence>
<evidence type="ECO:0008006" key="7">
    <source>
        <dbReference type="Google" id="ProtNLM"/>
    </source>
</evidence>
<dbReference type="InterPro" id="IPR051721">
    <property type="entry name" value="Biopterin_syn/organic_redct"/>
</dbReference>
<dbReference type="InterPro" id="IPR036291">
    <property type="entry name" value="NAD(P)-bd_dom_sf"/>
</dbReference>
<organism evidence="5 6">
    <name type="scientific">Cichlidogyrus casuarinus</name>
    <dbReference type="NCBI Taxonomy" id="1844966"/>
    <lineage>
        <taxon>Eukaryota</taxon>
        <taxon>Metazoa</taxon>
        <taxon>Spiralia</taxon>
        <taxon>Lophotrochozoa</taxon>
        <taxon>Platyhelminthes</taxon>
        <taxon>Monogenea</taxon>
        <taxon>Monopisthocotylea</taxon>
        <taxon>Dactylogyridea</taxon>
        <taxon>Ancyrocephalidae</taxon>
        <taxon>Cichlidogyrus</taxon>
    </lineage>
</organism>
<keyword evidence="3" id="KW-0521">NADP</keyword>
<dbReference type="Gene3D" id="3.40.50.720">
    <property type="entry name" value="NAD(P)-binding Rossmann-like Domain"/>
    <property type="match status" value="1"/>
</dbReference>
<evidence type="ECO:0000313" key="6">
    <source>
        <dbReference type="Proteomes" id="UP001626550"/>
    </source>
</evidence>